<proteinExistence type="predicted"/>
<accession>A0A2G2W2X1</accession>
<name>A0A2G2W2X1_CAPBA</name>
<protein>
    <recommendedName>
        <fullName evidence="4">Secreted protein</fullName>
    </recommendedName>
</protein>
<feature type="signal peptide" evidence="1">
    <location>
        <begin position="1"/>
        <end position="18"/>
    </location>
</feature>
<gene>
    <name evidence="2" type="ORF">CQW23_18440</name>
</gene>
<reference evidence="2 3" key="1">
    <citation type="journal article" date="2017" name="Genome Biol.">
        <title>New reference genome sequences of hot pepper reveal the massive evolution of plant disease-resistance genes by retroduplication.</title>
        <authorList>
            <person name="Kim S."/>
            <person name="Park J."/>
            <person name="Yeom S.I."/>
            <person name="Kim Y.M."/>
            <person name="Seo E."/>
            <person name="Kim K.T."/>
            <person name="Kim M.S."/>
            <person name="Lee J.M."/>
            <person name="Cheong K."/>
            <person name="Shin H.S."/>
            <person name="Kim S.B."/>
            <person name="Han K."/>
            <person name="Lee J."/>
            <person name="Park M."/>
            <person name="Lee H.A."/>
            <person name="Lee H.Y."/>
            <person name="Lee Y."/>
            <person name="Oh S."/>
            <person name="Lee J.H."/>
            <person name="Choi E."/>
            <person name="Choi E."/>
            <person name="Lee S.E."/>
            <person name="Jeon J."/>
            <person name="Kim H."/>
            <person name="Choi G."/>
            <person name="Song H."/>
            <person name="Lee J."/>
            <person name="Lee S.C."/>
            <person name="Kwon J.K."/>
            <person name="Lee H.Y."/>
            <person name="Koo N."/>
            <person name="Hong Y."/>
            <person name="Kim R.W."/>
            <person name="Kang W.H."/>
            <person name="Huh J.H."/>
            <person name="Kang B.C."/>
            <person name="Yang T.J."/>
            <person name="Lee Y.H."/>
            <person name="Bennetzen J.L."/>
            <person name="Choi D."/>
        </authorList>
    </citation>
    <scope>NUCLEOTIDE SEQUENCE [LARGE SCALE GENOMIC DNA]</scope>
    <source>
        <strain evidence="3">cv. PBC81</strain>
    </source>
</reference>
<feature type="chain" id="PRO_5013848079" description="Secreted protein" evidence="1">
    <location>
        <begin position="19"/>
        <end position="97"/>
    </location>
</feature>
<comment type="caution">
    <text evidence="2">The sequence shown here is derived from an EMBL/GenBank/DDBJ whole genome shotgun (WGS) entry which is preliminary data.</text>
</comment>
<evidence type="ECO:0000256" key="1">
    <source>
        <dbReference type="SAM" id="SignalP"/>
    </source>
</evidence>
<dbReference type="AlphaFoldDB" id="A0A2G2W2X1"/>
<evidence type="ECO:0008006" key="4">
    <source>
        <dbReference type="Google" id="ProtNLM"/>
    </source>
</evidence>
<reference evidence="3" key="2">
    <citation type="journal article" date="2017" name="J. Anim. Genet.">
        <title>Multiple reference genome sequences of hot pepper reveal the massive evolution of plant disease resistance genes by retroduplication.</title>
        <authorList>
            <person name="Kim S."/>
            <person name="Park J."/>
            <person name="Yeom S.-I."/>
            <person name="Kim Y.-M."/>
            <person name="Seo E."/>
            <person name="Kim K.-T."/>
            <person name="Kim M.-S."/>
            <person name="Lee J.M."/>
            <person name="Cheong K."/>
            <person name="Shin H.-S."/>
            <person name="Kim S.-B."/>
            <person name="Han K."/>
            <person name="Lee J."/>
            <person name="Park M."/>
            <person name="Lee H.-A."/>
            <person name="Lee H.-Y."/>
            <person name="Lee Y."/>
            <person name="Oh S."/>
            <person name="Lee J.H."/>
            <person name="Choi E."/>
            <person name="Choi E."/>
            <person name="Lee S.E."/>
            <person name="Jeon J."/>
            <person name="Kim H."/>
            <person name="Choi G."/>
            <person name="Song H."/>
            <person name="Lee J."/>
            <person name="Lee S.-C."/>
            <person name="Kwon J.-K."/>
            <person name="Lee H.-Y."/>
            <person name="Koo N."/>
            <person name="Hong Y."/>
            <person name="Kim R.W."/>
            <person name="Kang W.-H."/>
            <person name="Huh J.H."/>
            <person name="Kang B.-C."/>
            <person name="Yang T.-J."/>
            <person name="Lee Y.-H."/>
            <person name="Bennetzen J.L."/>
            <person name="Choi D."/>
        </authorList>
    </citation>
    <scope>NUCLEOTIDE SEQUENCE [LARGE SCALE GENOMIC DNA]</scope>
    <source>
        <strain evidence="3">cv. PBC81</strain>
    </source>
</reference>
<keyword evidence="1" id="KW-0732">Signal</keyword>
<dbReference type="EMBL" id="MLFT02000008">
    <property type="protein sequence ID" value="PHT39586.1"/>
    <property type="molecule type" value="Genomic_DNA"/>
</dbReference>
<evidence type="ECO:0000313" key="2">
    <source>
        <dbReference type="EMBL" id="PHT39586.1"/>
    </source>
</evidence>
<keyword evidence="3" id="KW-1185">Reference proteome</keyword>
<sequence length="97" mass="10679">MKLGKRVLVLCPACLAPCQVMLELLSPMGQTAPTEVMIRRTATSGVQNFYPPMGKIALTEVMIRRTSLPRVFPSIYIQPQAWQAAEENTNASQGSSR</sequence>
<organism evidence="2 3">
    <name type="scientific">Capsicum baccatum</name>
    <name type="common">Peruvian pepper</name>
    <dbReference type="NCBI Taxonomy" id="33114"/>
    <lineage>
        <taxon>Eukaryota</taxon>
        <taxon>Viridiplantae</taxon>
        <taxon>Streptophyta</taxon>
        <taxon>Embryophyta</taxon>
        <taxon>Tracheophyta</taxon>
        <taxon>Spermatophyta</taxon>
        <taxon>Magnoliopsida</taxon>
        <taxon>eudicotyledons</taxon>
        <taxon>Gunneridae</taxon>
        <taxon>Pentapetalae</taxon>
        <taxon>asterids</taxon>
        <taxon>lamiids</taxon>
        <taxon>Solanales</taxon>
        <taxon>Solanaceae</taxon>
        <taxon>Solanoideae</taxon>
        <taxon>Capsiceae</taxon>
        <taxon>Capsicum</taxon>
    </lineage>
</organism>
<evidence type="ECO:0000313" key="3">
    <source>
        <dbReference type="Proteomes" id="UP000224567"/>
    </source>
</evidence>
<dbReference type="Proteomes" id="UP000224567">
    <property type="component" value="Unassembled WGS sequence"/>
</dbReference>